<keyword evidence="4" id="KW-0720">Serine protease</keyword>
<evidence type="ECO:0000256" key="4">
    <source>
        <dbReference type="ARBA" id="ARBA00022825"/>
    </source>
</evidence>
<dbReference type="PROSITE" id="PS00136">
    <property type="entry name" value="SUBTILASE_ASP"/>
    <property type="match status" value="1"/>
</dbReference>
<dbReference type="InterPro" id="IPR050131">
    <property type="entry name" value="Peptidase_S8_subtilisin-like"/>
</dbReference>
<dbReference type="SUPFAM" id="SSF52743">
    <property type="entry name" value="Subtilisin-like"/>
    <property type="match status" value="1"/>
</dbReference>
<keyword evidence="2" id="KW-0645">Protease</keyword>
<dbReference type="EMBL" id="LWAJ01000138">
    <property type="protein sequence ID" value="KZL49724.1"/>
    <property type="molecule type" value="Genomic_DNA"/>
</dbReference>
<evidence type="ECO:0000313" key="8">
    <source>
        <dbReference type="Proteomes" id="UP000076555"/>
    </source>
</evidence>
<evidence type="ECO:0000256" key="5">
    <source>
        <dbReference type="PROSITE-ProRule" id="PRU01240"/>
    </source>
</evidence>
<evidence type="ECO:0000313" key="7">
    <source>
        <dbReference type="EMBL" id="KZL49724.1"/>
    </source>
</evidence>
<dbReference type="AlphaFoldDB" id="A0A161XLY3"/>
<accession>A0A161XLY3</accession>
<dbReference type="InterPro" id="IPR036852">
    <property type="entry name" value="Peptidase_S8/S53_dom_sf"/>
</dbReference>
<dbReference type="InterPro" id="IPR015500">
    <property type="entry name" value="Peptidase_S8_subtilisin-rel"/>
</dbReference>
<comment type="similarity">
    <text evidence="1 5">Belongs to the peptidase S8 family.</text>
</comment>
<dbReference type="PRINTS" id="PR00723">
    <property type="entry name" value="SUBTILISIN"/>
</dbReference>
<dbReference type="RefSeq" id="WP_063872850.1">
    <property type="nucleotide sequence ID" value="NZ_CAWMRI010000138.1"/>
</dbReference>
<name>A0A161XLY3_NODSP</name>
<evidence type="ECO:0000256" key="3">
    <source>
        <dbReference type="ARBA" id="ARBA00022801"/>
    </source>
</evidence>
<dbReference type="InterPro" id="IPR023827">
    <property type="entry name" value="Peptidase_S8_Asp-AS"/>
</dbReference>
<dbReference type="GO" id="GO:0004252">
    <property type="term" value="F:serine-type endopeptidase activity"/>
    <property type="evidence" value="ECO:0007669"/>
    <property type="project" value="InterPro"/>
</dbReference>
<gene>
    <name evidence="7" type="ORF">A2T98_11270</name>
</gene>
<comment type="caution">
    <text evidence="7">The sequence shown here is derived from an EMBL/GenBank/DDBJ whole genome shotgun (WGS) entry which is preliminary data.</text>
</comment>
<dbReference type="InterPro" id="IPR000209">
    <property type="entry name" value="Peptidase_S8/S53_dom"/>
</dbReference>
<dbReference type="InterPro" id="IPR022398">
    <property type="entry name" value="Peptidase_S8_His-AS"/>
</dbReference>
<dbReference type="Pfam" id="PF00082">
    <property type="entry name" value="Peptidase_S8"/>
    <property type="match status" value="1"/>
</dbReference>
<dbReference type="PANTHER" id="PTHR43806:SF11">
    <property type="entry name" value="CEREVISIN-RELATED"/>
    <property type="match status" value="1"/>
</dbReference>
<dbReference type="GO" id="GO:0006508">
    <property type="term" value="P:proteolysis"/>
    <property type="evidence" value="ECO:0007669"/>
    <property type="project" value="UniProtKB-KW"/>
</dbReference>
<feature type="domain" description="Peptidase S8/S53" evidence="6">
    <location>
        <begin position="25"/>
        <end position="192"/>
    </location>
</feature>
<proteinExistence type="inferred from homology"/>
<organism evidence="7 8">
    <name type="scientific">Nodularia spumigena CENA596</name>
    <dbReference type="NCBI Taxonomy" id="1819295"/>
    <lineage>
        <taxon>Bacteria</taxon>
        <taxon>Bacillati</taxon>
        <taxon>Cyanobacteriota</taxon>
        <taxon>Cyanophyceae</taxon>
        <taxon>Nostocales</taxon>
        <taxon>Nodulariaceae</taxon>
        <taxon>Nodularia</taxon>
    </lineage>
</organism>
<evidence type="ECO:0000256" key="2">
    <source>
        <dbReference type="ARBA" id="ARBA00022670"/>
    </source>
</evidence>
<evidence type="ECO:0000259" key="6">
    <source>
        <dbReference type="Pfam" id="PF00082"/>
    </source>
</evidence>
<dbReference type="PROSITE" id="PS51892">
    <property type="entry name" value="SUBTILASE"/>
    <property type="match status" value="1"/>
</dbReference>
<dbReference type="PROSITE" id="PS00137">
    <property type="entry name" value="SUBTILASE_HIS"/>
    <property type="match status" value="1"/>
</dbReference>
<protein>
    <recommendedName>
        <fullName evidence="6">Peptidase S8/S53 domain-containing protein</fullName>
    </recommendedName>
</protein>
<keyword evidence="3" id="KW-0378">Hydrolase</keyword>
<comment type="caution">
    <text evidence="5">Lacks conserved residue(s) required for the propagation of feature annotation.</text>
</comment>
<dbReference type="Proteomes" id="UP000076555">
    <property type="component" value="Unassembled WGS sequence"/>
</dbReference>
<evidence type="ECO:0000256" key="1">
    <source>
        <dbReference type="ARBA" id="ARBA00011073"/>
    </source>
</evidence>
<sequence length="217" mass="22961">MSNPAFNLIGLTQLRNDSRFAGIDGSGMAVAVIDTGLDGTHSLLNSNYVAGRDFVYGDNDPEDIDGHGTHVAGTVGAADPRYGVAPDVKLIGLKVFGNNGGGARSTDIQAALQWVIDNKELYNIVAVNMSLGAGFYTSVSEAAGDIIIDEVRRLEELGVVVVSATGNSFKNNEYQNMAAPAIFSTLAVGAVWQDGINRNIRWGSGGIDYTTGYQILW</sequence>
<dbReference type="Gene3D" id="3.40.50.200">
    <property type="entry name" value="Peptidase S8/S53 domain"/>
    <property type="match status" value="1"/>
</dbReference>
<dbReference type="PANTHER" id="PTHR43806">
    <property type="entry name" value="PEPTIDASE S8"/>
    <property type="match status" value="1"/>
</dbReference>
<reference evidence="7 8" key="1">
    <citation type="submission" date="2016-04" db="EMBL/GenBank/DDBJ databases">
        <title>Draft Genome Assembly of the Bloom-forming Cyanobacterium Nodularia spumigena Strain CENA596 in Shrimp Production Ponds.</title>
        <authorList>
            <person name="Popin R.V."/>
            <person name="Rigonato J."/>
            <person name="Abreu V.A."/>
            <person name="Andreote A.P."/>
            <person name="Silveira S.B."/>
            <person name="Odebrecht C."/>
            <person name="Fiore M.F."/>
        </authorList>
    </citation>
    <scope>NUCLEOTIDE SEQUENCE [LARGE SCALE GENOMIC DNA]</scope>
    <source>
        <strain evidence="7 8">CENA596</strain>
    </source>
</reference>